<dbReference type="RefSeq" id="WP_136542161.1">
    <property type="nucleotide sequence ID" value="NZ_STGU01000008.1"/>
</dbReference>
<comment type="caution">
    <text evidence="2">The sequence shown here is derived from an EMBL/GenBank/DDBJ whole genome shotgun (WGS) entry which is preliminary data.</text>
</comment>
<gene>
    <name evidence="2" type="ORF">FAA86_15890</name>
</gene>
<evidence type="ECO:0008006" key="4">
    <source>
        <dbReference type="Google" id="ProtNLM"/>
    </source>
</evidence>
<sequence length="169" mass="18016">MANQAKRWCVAATAFLFAGQSGVLANVTNQPHQINYDALTVEHAELVLASDGVTDTAYVTVYNGTGDDLAIVSVKVTGYSAATLESPMAKSKGFEQVPLSDTYLVIPRKAELDMGQDTVFISLVRNSGPPKAATMTLKFDDGTARAVPLDILAPDAAETNHHHGEPNRE</sequence>
<dbReference type="InterPro" id="IPR036182">
    <property type="entry name" value="PCuAC_sf"/>
</dbReference>
<dbReference type="EMBL" id="STGU01000008">
    <property type="protein sequence ID" value="THV34571.1"/>
    <property type="molecule type" value="Genomic_DNA"/>
</dbReference>
<protein>
    <recommendedName>
        <fullName evidence="4">Copper chaperone PCu(A)C</fullName>
    </recommendedName>
</protein>
<feature type="chain" id="PRO_5020248248" description="Copper chaperone PCu(A)C" evidence="1">
    <location>
        <begin position="26"/>
        <end position="169"/>
    </location>
</feature>
<organism evidence="2 3">
    <name type="scientific">Rhizobium rosettiformans W3</name>
    <dbReference type="NCBI Taxonomy" id="538378"/>
    <lineage>
        <taxon>Bacteria</taxon>
        <taxon>Pseudomonadati</taxon>
        <taxon>Pseudomonadota</taxon>
        <taxon>Alphaproteobacteria</taxon>
        <taxon>Hyphomicrobiales</taxon>
        <taxon>Rhizobiaceae</taxon>
        <taxon>Rhizobium/Agrobacterium group</taxon>
        <taxon>Rhizobium</taxon>
    </lineage>
</organism>
<feature type="signal peptide" evidence="1">
    <location>
        <begin position="1"/>
        <end position="25"/>
    </location>
</feature>
<evidence type="ECO:0000256" key="1">
    <source>
        <dbReference type="SAM" id="SignalP"/>
    </source>
</evidence>
<dbReference type="AlphaFoldDB" id="A0A4S8PVQ9"/>
<dbReference type="Proteomes" id="UP000307378">
    <property type="component" value="Unassembled WGS sequence"/>
</dbReference>
<name>A0A4S8PVQ9_9HYPH</name>
<reference evidence="2 3" key="1">
    <citation type="submission" date="2019-04" db="EMBL/GenBank/DDBJ databases">
        <title>genome sequence of strain W3.</title>
        <authorList>
            <person name="Gao J."/>
            <person name="Sun J."/>
        </authorList>
    </citation>
    <scope>NUCLEOTIDE SEQUENCE [LARGE SCALE GENOMIC DNA]</scope>
    <source>
        <strain evidence="2 3">W3</strain>
    </source>
</reference>
<keyword evidence="1" id="KW-0732">Signal</keyword>
<evidence type="ECO:0000313" key="2">
    <source>
        <dbReference type="EMBL" id="THV34571.1"/>
    </source>
</evidence>
<accession>A0A4S8PVQ9</accession>
<proteinExistence type="predicted"/>
<evidence type="ECO:0000313" key="3">
    <source>
        <dbReference type="Proteomes" id="UP000307378"/>
    </source>
</evidence>
<dbReference type="SUPFAM" id="SSF110087">
    <property type="entry name" value="DR1885-like metal-binding protein"/>
    <property type="match status" value="1"/>
</dbReference>